<evidence type="ECO:0000313" key="7">
    <source>
        <dbReference type="EMBL" id="KAH7442840.1"/>
    </source>
</evidence>
<keyword evidence="2 4" id="KW-0195">Cyclin</keyword>
<dbReference type="AlphaFoldDB" id="A0A8T2V6K7"/>
<dbReference type="SUPFAM" id="SSF47954">
    <property type="entry name" value="Cyclin-like"/>
    <property type="match status" value="2"/>
</dbReference>
<gene>
    <name evidence="7" type="ORF">KP509_02G004300</name>
</gene>
<dbReference type="Proteomes" id="UP000825935">
    <property type="component" value="Chromosome 2"/>
</dbReference>
<dbReference type="Gene3D" id="1.10.472.10">
    <property type="entry name" value="Cyclin-like"/>
    <property type="match status" value="2"/>
</dbReference>
<evidence type="ECO:0000259" key="6">
    <source>
        <dbReference type="SMART" id="SM00385"/>
    </source>
</evidence>
<organism evidence="7 8">
    <name type="scientific">Ceratopteris richardii</name>
    <name type="common">Triangle waterfern</name>
    <dbReference type="NCBI Taxonomy" id="49495"/>
    <lineage>
        <taxon>Eukaryota</taxon>
        <taxon>Viridiplantae</taxon>
        <taxon>Streptophyta</taxon>
        <taxon>Embryophyta</taxon>
        <taxon>Tracheophyta</taxon>
        <taxon>Polypodiopsida</taxon>
        <taxon>Polypodiidae</taxon>
        <taxon>Polypodiales</taxon>
        <taxon>Pteridineae</taxon>
        <taxon>Pteridaceae</taxon>
        <taxon>Parkerioideae</taxon>
        <taxon>Ceratopteris</taxon>
    </lineage>
</organism>
<dbReference type="EMBL" id="CM035407">
    <property type="protein sequence ID" value="KAH7442840.1"/>
    <property type="molecule type" value="Genomic_DNA"/>
</dbReference>
<dbReference type="SMART" id="SM00385">
    <property type="entry name" value="CYCLIN"/>
    <property type="match status" value="2"/>
</dbReference>
<dbReference type="InterPro" id="IPR013763">
    <property type="entry name" value="Cyclin-like_dom"/>
</dbReference>
<dbReference type="Pfam" id="PF02984">
    <property type="entry name" value="Cyclin_C"/>
    <property type="match status" value="1"/>
</dbReference>
<evidence type="ECO:0000256" key="4">
    <source>
        <dbReference type="RuleBase" id="RU000383"/>
    </source>
</evidence>
<feature type="domain" description="Cyclin-like" evidence="6">
    <location>
        <begin position="530"/>
        <end position="612"/>
    </location>
</feature>
<evidence type="ECO:0000256" key="1">
    <source>
        <dbReference type="ARBA" id="ARBA00022618"/>
    </source>
</evidence>
<evidence type="ECO:0000256" key="3">
    <source>
        <dbReference type="ARBA" id="ARBA00023306"/>
    </source>
</evidence>
<reference evidence="7" key="1">
    <citation type="submission" date="2021-08" db="EMBL/GenBank/DDBJ databases">
        <title>WGS assembly of Ceratopteris richardii.</title>
        <authorList>
            <person name="Marchant D.B."/>
            <person name="Chen G."/>
            <person name="Jenkins J."/>
            <person name="Shu S."/>
            <person name="Leebens-Mack J."/>
            <person name="Grimwood J."/>
            <person name="Schmutz J."/>
            <person name="Soltis P."/>
            <person name="Soltis D."/>
            <person name="Chen Z.-H."/>
        </authorList>
    </citation>
    <scope>NUCLEOTIDE SEQUENCE</scope>
    <source>
        <strain evidence="7">Whitten #5841</strain>
        <tissue evidence="7">Leaf</tissue>
    </source>
</reference>
<keyword evidence="8" id="KW-1185">Reference proteome</keyword>
<dbReference type="Pfam" id="PF00134">
    <property type="entry name" value="Cyclin_N"/>
    <property type="match status" value="1"/>
</dbReference>
<keyword evidence="3" id="KW-0131">Cell cycle</keyword>
<accession>A0A8T2V6K7</accession>
<keyword evidence="1" id="KW-0132">Cell division</keyword>
<dbReference type="OrthoDB" id="5590282at2759"/>
<evidence type="ECO:0000313" key="8">
    <source>
        <dbReference type="Proteomes" id="UP000825935"/>
    </source>
</evidence>
<protein>
    <recommendedName>
        <fullName evidence="6">Cyclin-like domain-containing protein</fullName>
    </recommendedName>
</protein>
<comment type="similarity">
    <text evidence="4">Belongs to the cyclin family.</text>
</comment>
<feature type="domain" description="Cyclin-like" evidence="6">
    <location>
        <begin position="423"/>
        <end position="517"/>
    </location>
</feature>
<dbReference type="InterPro" id="IPR036915">
    <property type="entry name" value="Cyclin-like_sf"/>
</dbReference>
<dbReference type="GO" id="GO:0051301">
    <property type="term" value="P:cell division"/>
    <property type="evidence" value="ECO:0007669"/>
    <property type="project" value="UniProtKB-KW"/>
</dbReference>
<sequence>MPARSFLDVSGREKPRRFPRANWKNRLKAQRHRSQHRHKHMESRARLIITDRIYAGPQMASFQGRRPIVLSRSPPHHKPSSLPLYRWSTIKHNCCSRLSEFSGGEAGLDRYDGIAFNCEDKYSEFTRSASTLSINSRRQVFHNINASTARLSYSGISSSAIAPLFDRRSGLENLPPMQVNIPQLFYYDAIAASVPSGVDQHAEGSSFLESFPIAPLFDRRSELENLPPMQVNIPQLFYYDAIGASVSSVGVDQHAELSSFLESFPITKEDCSLERPSTDRFSIGSSFSPNDVLLNSCSFPSVPATITSASSSSLARTKQDEMIVTTRKSNASHASGAVDIVASIPSSPSIMFRQILKDPSWGLTPLVHAELAKCKILHFENAEQDLCQMLQSFCERQQYLHSSWGYLERNRNNGIYEPHRYLIVIWQIQHASKYKYQIDTLFRAVGLLDKCLSSGSDLVNRKMLWLLGVCCMCIAVKLEETQSSSVVSFMQDVCTDAGQNPCFTKEQLIWMESLILHIIKFECLNPTAATFIWHYLWDFRKDENVQAFAFSILCLSLTDYEILRFPASVISASAVFLTCRILTRVPPIIVTKVFLTGVGFADCVKRLDFLFSEATGMGRYTSDI</sequence>
<evidence type="ECO:0000256" key="5">
    <source>
        <dbReference type="SAM" id="MobiDB-lite"/>
    </source>
</evidence>
<proteinExistence type="inferred from homology"/>
<evidence type="ECO:0000256" key="2">
    <source>
        <dbReference type="ARBA" id="ARBA00023127"/>
    </source>
</evidence>
<dbReference type="InterPro" id="IPR039361">
    <property type="entry name" value="Cyclin"/>
</dbReference>
<feature type="compositionally biased region" description="Basic residues" evidence="5">
    <location>
        <begin position="14"/>
        <end position="41"/>
    </location>
</feature>
<comment type="caution">
    <text evidence="7">The sequence shown here is derived from an EMBL/GenBank/DDBJ whole genome shotgun (WGS) entry which is preliminary data.</text>
</comment>
<name>A0A8T2V6K7_CERRI</name>
<feature type="region of interest" description="Disordered" evidence="5">
    <location>
        <begin position="1"/>
        <end position="42"/>
    </location>
</feature>
<dbReference type="CDD" id="cd20537">
    <property type="entry name" value="CYCLIN_CCNO-like_rpt2"/>
    <property type="match status" value="1"/>
</dbReference>
<dbReference type="InterPro" id="IPR006671">
    <property type="entry name" value="Cyclin_N"/>
</dbReference>
<dbReference type="InterPro" id="IPR004367">
    <property type="entry name" value="Cyclin_C-dom"/>
</dbReference>
<dbReference type="PANTHER" id="PTHR10177">
    <property type="entry name" value="CYCLINS"/>
    <property type="match status" value="1"/>
</dbReference>